<evidence type="ECO:0000313" key="1">
    <source>
        <dbReference type="EMBL" id="MBK1871098.1"/>
    </source>
</evidence>
<reference evidence="1" key="1">
    <citation type="submission" date="2021-01" db="EMBL/GenBank/DDBJ databases">
        <authorList>
            <person name="Sun Q."/>
        </authorList>
    </citation>
    <scope>NUCLEOTIDE SEQUENCE</scope>
    <source>
        <strain evidence="1">YIM B02566</strain>
    </source>
</reference>
<name>A0ACC5RER0_9HYPH</name>
<gene>
    <name evidence="1" type="ORF">JHL16_32330</name>
</gene>
<evidence type="ECO:0000313" key="2">
    <source>
        <dbReference type="Proteomes" id="UP000616151"/>
    </source>
</evidence>
<keyword evidence="1" id="KW-0378">Hydrolase</keyword>
<sequence length="227" mass="25096">MIGSKAERLRELSGRDDRLFIRFDYSGHGASEGRFEDGTLSLWLAEARHVLRLAGGRPMILIGSSMGGFLALLLAREGSGNIAGLVLVAPAADMTFNMEAEIAKRPDAQEALARDGVWRRPSRYGDPYPITAKLLEDGRHHRLLERGLDLVCPLRILHGDQDPDVPWQHGLKTFQAIRAADAHFTLIKDGDHRLSREQDIITIHRAAEELALLHEGKVESSAASPSR</sequence>
<comment type="caution">
    <text evidence="1">The sequence shown here is derived from an EMBL/GenBank/DDBJ whole genome shotgun (WGS) entry which is preliminary data.</text>
</comment>
<dbReference type="Proteomes" id="UP000616151">
    <property type="component" value="Unassembled WGS sequence"/>
</dbReference>
<accession>A0ACC5RER0</accession>
<protein>
    <submittedName>
        <fullName evidence="1">Alpha/beta fold hydrolase</fullName>
    </submittedName>
</protein>
<organism evidence="1 2">
    <name type="scientific">Taklimakanibacter albus</name>
    <dbReference type="NCBI Taxonomy" id="2800327"/>
    <lineage>
        <taxon>Bacteria</taxon>
        <taxon>Pseudomonadati</taxon>
        <taxon>Pseudomonadota</taxon>
        <taxon>Alphaproteobacteria</taxon>
        <taxon>Hyphomicrobiales</taxon>
        <taxon>Aestuariivirgaceae</taxon>
        <taxon>Taklimakanibacter</taxon>
    </lineage>
</organism>
<proteinExistence type="predicted"/>
<keyword evidence="2" id="KW-1185">Reference proteome</keyword>
<dbReference type="EMBL" id="JAENHL010000008">
    <property type="protein sequence ID" value="MBK1871098.1"/>
    <property type="molecule type" value="Genomic_DNA"/>
</dbReference>